<accession>A0A0P0LDQ4</accession>
<dbReference type="Gene3D" id="3.40.50.300">
    <property type="entry name" value="P-loop containing nucleotide triphosphate hydrolases"/>
    <property type="match status" value="1"/>
</dbReference>
<dbReference type="AlphaFoldDB" id="A0A0P0LDQ4"/>
<name>A0A0P0LDQ4_ENTCL</name>
<dbReference type="CDD" id="cd02042">
    <property type="entry name" value="ParAB_family"/>
    <property type="match status" value="1"/>
</dbReference>
<organism evidence="2">
    <name type="scientific">Enterobacter cloacae</name>
    <dbReference type="NCBI Taxonomy" id="550"/>
    <lineage>
        <taxon>Bacteria</taxon>
        <taxon>Pseudomonadati</taxon>
        <taxon>Pseudomonadota</taxon>
        <taxon>Gammaproteobacteria</taxon>
        <taxon>Enterobacterales</taxon>
        <taxon>Enterobacteriaceae</taxon>
        <taxon>Enterobacter</taxon>
        <taxon>Enterobacter cloacae complex</taxon>
    </lineage>
</organism>
<dbReference type="InterPro" id="IPR027417">
    <property type="entry name" value="P-loop_NTPase"/>
</dbReference>
<dbReference type="InterPro" id="IPR002586">
    <property type="entry name" value="CobQ/CobB/MinD/ParA_Nub-bd_dom"/>
</dbReference>
<dbReference type="EMBL" id="KP726894">
    <property type="protein sequence ID" value="ALK43899.1"/>
    <property type="molecule type" value="Genomic_DNA"/>
</dbReference>
<dbReference type="InterPro" id="IPR050678">
    <property type="entry name" value="DNA_Partitioning_ATPase"/>
</dbReference>
<feature type="domain" description="CobQ/CobB/MinD/ParA nucleotide binding" evidence="1">
    <location>
        <begin position="3"/>
        <end position="148"/>
    </location>
</feature>
<geneLocation type="plasmid" evidence="2">
    <name>pKPC-ECN49</name>
</geneLocation>
<dbReference type="PIRSF" id="PIRSF009320">
    <property type="entry name" value="Nuc_binding_HP_1000"/>
    <property type="match status" value="1"/>
</dbReference>
<dbReference type="RefSeq" id="WP_020956884.1">
    <property type="nucleotide sequence ID" value="NZ_CACTIK010000199.1"/>
</dbReference>
<dbReference type="SUPFAM" id="SSF52540">
    <property type="entry name" value="P-loop containing nucleoside triphosphate hydrolases"/>
    <property type="match status" value="1"/>
</dbReference>
<reference evidence="2" key="1">
    <citation type="submission" date="2015-01" db="EMBL/GenBank/DDBJ databases">
        <authorList>
            <person name="Zhao X.J."/>
            <person name="Ma P."/>
        </authorList>
    </citation>
    <scope>NUCLEOTIDE SEQUENCE</scope>
    <source>
        <strain evidence="2">ECN49</strain>
        <plasmid evidence="2">pKPC-ECN49</plasmid>
    </source>
</reference>
<dbReference type="Pfam" id="PF01656">
    <property type="entry name" value="CbiA"/>
    <property type="match status" value="1"/>
</dbReference>
<dbReference type="PANTHER" id="PTHR13696">
    <property type="entry name" value="P-LOOP CONTAINING NUCLEOSIDE TRIPHOSPHATE HYDROLASE"/>
    <property type="match status" value="1"/>
</dbReference>
<dbReference type="PANTHER" id="PTHR13696:SF96">
    <property type="entry name" value="COBQ_COBB_MIND_PARA NUCLEOTIDE BINDING DOMAIN-CONTAINING PROTEIN"/>
    <property type="match status" value="1"/>
</dbReference>
<protein>
    <submittedName>
        <fullName evidence="2">Plasmid partition protein</fullName>
    </submittedName>
</protein>
<evidence type="ECO:0000259" key="1">
    <source>
        <dbReference type="Pfam" id="PF01656"/>
    </source>
</evidence>
<keyword evidence="2" id="KW-0614">Plasmid</keyword>
<sequence length="214" mass="23801">MKILFASNKGGVGKTTTAINTAIWLQRNGKKVCIIKADKNDDLFDFVETRRALGADLPVTEQFGDLTQAINQANKKYDYVIVDCAGHDSVEFRTALQLCDVYLCLVKPSSDFETGSLLKVTETVRRVQSINTKLRPFIVMTRVRPQRFDKVIKLREVLHSDSGWIQPTKNYLSELLIFEDACNSGVGVHEFTAGASLGKAKAQIELLCTETGIL</sequence>
<evidence type="ECO:0000313" key="2">
    <source>
        <dbReference type="EMBL" id="ALK43899.1"/>
    </source>
</evidence>
<proteinExistence type="predicted"/>